<evidence type="ECO:0000313" key="1">
    <source>
        <dbReference type="EnsemblPlants" id="AVESA.00010b.r2.6CG1108240.1.CDS"/>
    </source>
</evidence>
<reference evidence="1" key="2">
    <citation type="submission" date="2025-09" db="UniProtKB">
        <authorList>
            <consortium name="EnsemblPlants"/>
        </authorList>
    </citation>
    <scope>IDENTIFICATION</scope>
</reference>
<keyword evidence="2" id="KW-1185">Reference proteome</keyword>
<proteinExistence type="predicted"/>
<evidence type="ECO:0000313" key="2">
    <source>
        <dbReference type="Proteomes" id="UP001732700"/>
    </source>
</evidence>
<dbReference type="EnsemblPlants" id="AVESA.00010b.r2.6CG1108240.1">
    <property type="protein sequence ID" value="AVESA.00010b.r2.6CG1108240.1.CDS"/>
    <property type="gene ID" value="AVESA.00010b.r2.6CG1108240"/>
</dbReference>
<reference evidence="1" key="1">
    <citation type="submission" date="2021-05" db="EMBL/GenBank/DDBJ databases">
        <authorList>
            <person name="Scholz U."/>
            <person name="Mascher M."/>
            <person name="Fiebig A."/>
        </authorList>
    </citation>
    <scope>NUCLEOTIDE SEQUENCE [LARGE SCALE GENOMIC DNA]</scope>
</reference>
<sequence length="352" mass="38360">MAVQGKAVVPKFGSWDAENIGYTVFFEKVRENKTAPVPAPAPKGHDDYEFDPYEHYENLSRKAASRPPSSQGHGHPAPGERYYDDASSRNAPSRPASSQGHPAPAQHYYEDLGSRNAPSRPPSSQGHPAPGERYYEDLGSRNVPSRPPSSHGNGNGNGYGHPAPAQHYTGQHGNGGYHRRNGSNGSSAASEVSSRASKFSPPRPYQPRYGSNSGGSYHQPQPQPQQQQYAAPGPRHQHQHAAPAPRVAASPPRHAAPPANERRRPSQGVPQAPSAVPKFGVWDEQNAAQGFTVQFEKVQRQREVAKVAAPDVPPTQQFSPERAAPAWGRPVRKPKKSFLSKVYRCLFPVVRQ</sequence>
<organism evidence="1 2">
    <name type="scientific">Avena sativa</name>
    <name type="common">Oat</name>
    <dbReference type="NCBI Taxonomy" id="4498"/>
    <lineage>
        <taxon>Eukaryota</taxon>
        <taxon>Viridiplantae</taxon>
        <taxon>Streptophyta</taxon>
        <taxon>Embryophyta</taxon>
        <taxon>Tracheophyta</taxon>
        <taxon>Spermatophyta</taxon>
        <taxon>Magnoliopsida</taxon>
        <taxon>Liliopsida</taxon>
        <taxon>Poales</taxon>
        <taxon>Poaceae</taxon>
        <taxon>BOP clade</taxon>
        <taxon>Pooideae</taxon>
        <taxon>Poodae</taxon>
        <taxon>Poeae</taxon>
        <taxon>Poeae Chloroplast Group 1 (Aveneae type)</taxon>
        <taxon>Aveninae</taxon>
        <taxon>Avena</taxon>
    </lineage>
</organism>
<protein>
    <submittedName>
        <fullName evidence="1">Uncharacterized protein</fullName>
    </submittedName>
</protein>
<accession>A0ACD5Z951</accession>
<name>A0ACD5Z951_AVESA</name>
<dbReference type="Proteomes" id="UP001732700">
    <property type="component" value="Chromosome 6C"/>
</dbReference>